<dbReference type="GO" id="GO:0015629">
    <property type="term" value="C:actin cytoskeleton"/>
    <property type="evidence" value="ECO:0007669"/>
    <property type="project" value="TreeGrafter"/>
</dbReference>
<feature type="region of interest" description="Disordered" evidence="1">
    <location>
        <begin position="199"/>
        <end position="322"/>
    </location>
</feature>
<dbReference type="InterPro" id="IPR001849">
    <property type="entry name" value="PH_domain"/>
</dbReference>
<feature type="compositionally biased region" description="Basic and acidic residues" evidence="1">
    <location>
        <begin position="312"/>
        <end position="322"/>
    </location>
</feature>
<dbReference type="SMART" id="SM00233">
    <property type="entry name" value="PH"/>
    <property type="match status" value="1"/>
</dbReference>
<dbReference type="InterPro" id="IPR011993">
    <property type="entry name" value="PH-like_dom_sf"/>
</dbReference>
<reference evidence="3" key="1">
    <citation type="submission" date="2025-08" db="UniProtKB">
        <authorList>
            <consortium name="Ensembl"/>
        </authorList>
    </citation>
    <scope>IDENTIFICATION</scope>
</reference>
<dbReference type="Pfam" id="PF00169">
    <property type="entry name" value="PH"/>
    <property type="match status" value="1"/>
</dbReference>
<dbReference type="PROSITE" id="PS50003">
    <property type="entry name" value="PH_DOMAIN"/>
    <property type="match status" value="1"/>
</dbReference>
<keyword evidence="4" id="KW-1185">Reference proteome</keyword>
<dbReference type="GO" id="GO:0051015">
    <property type="term" value="F:actin filament binding"/>
    <property type="evidence" value="ECO:0007669"/>
    <property type="project" value="TreeGrafter"/>
</dbReference>
<organism evidence="3 4">
    <name type="scientific">Oryzias sinensis</name>
    <name type="common">Chinese medaka</name>
    <dbReference type="NCBI Taxonomy" id="183150"/>
    <lineage>
        <taxon>Eukaryota</taxon>
        <taxon>Metazoa</taxon>
        <taxon>Chordata</taxon>
        <taxon>Craniata</taxon>
        <taxon>Vertebrata</taxon>
        <taxon>Euteleostomi</taxon>
        <taxon>Actinopterygii</taxon>
        <taxon>Neopterygii</taxon>
        <taxon>Teleostei</taxon>
        <taxon>Neoteleostei</taxon>
        <taxon>Acanthomorphata</taxon>
        <taxon>Ovalentaria</taxon>
        <taxon>Atherinomorphae</taxon>
        <taxon>Beloniformes</taxon>
        <taxon>Adrianichthyidae</taxon>
        <taxon>Oryziinae</taxon>
        <taxon>Oryzias</taxon>
    </lineage>
</organism>
<dbReference type="PANTHER" id="PTHR17271">
    <property type="entry name" value="PLECKSTRIN HOMOLOGY PH DOMAIN-CONTAINING PROTEIN"/>
    <property type="match status" value="1"/>
</dbReference>
<evidence type="ECO:0000313" key="4">
    <source>
        <dbReference type="Proteomes" id="UP000694383"/>
    </source>
</evidence>
<evidence type="ECO:0000259" key="2">
    <source>
        <dbReference type="PROSITE" id="PS50003"/>
    </source>
</evidence>
<dbReference type="Proteomes" id="UP000694383">
    <property type="component" value="Unplaced"/>
</dbReference>
<dbReference type="PANTHER" id="PTHR17271:SF12">
    <property type="entry name" value="MYOSIN PHOSPHATASE RHO-INTERACTING PROTEIN ISOFORM X1"/>
    <property type="match status" value="1"/>
</dbReference>
<dbReference type="SUPFAM" id="SSF50729">
    <property type="entry name" value="PH domain-like"/>
    <property type="match status" value="1"/>
</dbReference>
<accession>A0A8C7XX64</accession>
<name>A0A8C7XX64_9TELE</name>
<dbReference type="GeneTree" id="ENSGT00940000164958"/>
<dbReference type="InterPro" id="IPR052223">
    <property type="entry name" value="Actin_Cytoskeleton_Reg"/>
</dbReference>
<dbReference type="Gene3D" id="2.30.29.30">
    <property type="entry name" value="Pleckstrin-homology domain (PH domain)/Phosphotyrosine-binding domain (PTB)"/>
    <property type="match status" value="1"/>
</dbReference>
<protein>
    <recommendedName>
        <fullName evidence="2">PH domain-containing protein</fullName>
    </recommendedName>
</protein>
<feature type="domain" description="PH" evidence="2">
    <location>
        <begin position="43"/>
        <end position="150"/>
    </location>
</feature>
<feature type="compositionally biased region" description="Basic residues" evidence="1">
    <location>
        <begin position="301"/>
        <end position="311"/>
    </location>
</feature>
<evidence type="ECO:0000256" key="1">
    <source>
        <dbReference type="SAM" id="MobiDB-lite"/>
    </source>
</evidence>
<sequence length="342" mass="37425">MSAAKENPCRKFQANFFNKSKCQNCFKPRELHLLTDQDLTQAKPIYAGWLCLAPEGTDFDNPMQRSRKWQRRFFVLYEHGCLRFALDESPSTLPQGTVNMNHCTDVIDAEPKTGQKNSLCIITPEQEYFIRGESKEIINGWSEQLITFNYSCFPAQEPGPAKVAVTGSGIPEAEKVPDSSSIIWQEELNQREAEGGTVWTAADQPSGSPLPPTGSVNGDNVDWSSQPLLGAAPQAPGDLLSPTGSCSSLGGVPRCPSPVPSDPFPSGSSLLSNGSHISGSVSSLDSDASGSTVTSNDSHQPSHRAEKRGRFRSPERQDREAVFSPERRSVFIPIWFHELISL</sequence>
<dbReference type="AlphaFoldDB" id="A0A8C7XX64"/>
<evidence type="ECO:0000313" key="3">
    <source>
        <dbReference type="Ensembl" id="ENSOSIP00000019977.1"/>
    </source>
</evidence>
<dbReference type="CDD" id="cd01236">
    <property type="entry name" value="PH_RIP"/>
    <property type="match status" value="1"/>
</dbReference>
<proteinExistence type="predicted"/>
<feature type="compositionally biased region" description="Polar residues" evidence="1">
    <location>
        <begin position="214"/>
        <end position="227"/>
    </location>
</feature>
<feature type="compositionally biased region" description="Low complexity" evidence="1">
    <location>
        <begin position="272"/>
        <end position="291"/>
    </location>
</feature>
<dbReference type="Ensembl" id="ENSOSIT00000021098.1">
    <property type="protein sequence ID" value="ENSOSIP00000019977.1"/>
    <property type="gene ID" value="ENSOSIG00000010719.1"/>
</dbReference>
<reference evidence="3" key="2">
    <citation type="submission" date="2025-09" db="UniProtKB">
        <authorList>
            <consortium name="Ensembl"/>
        </authorList>
    </citation>
    <scope>IDENTIFICATION</scope>
</reference>